<dbReference type="Pfam" id="PF05362">
    <property type="entry name" value="Lon_C"/>
    <property type="match status" value="1"/>
</dbReference>
<dbReference type="Pfam" id="PF20436">
    <property type="entry name" value="LonB_AAA-LID"/>
    <property type="match status" value="1"/>
</dbReference>
<dbReference type="EMBL" id="RCCJ01000001">
    <property type="protein sequence ID" value="RLJ70861.1"/>
    <property type="molecule type" value="Genomic_DNA"/>
</dbReference>
<dbReference type="RefSeq" id="WP_121011251.1">
    <property type="nucleotide sequence ID" value="NZ_RCCJ01000001.1"/>
</dbReference>
<dbReference type="InterPro" id="IPR008269">
    <property type="entry name" value="Lon_proteolytic"/>
</dbReference>
<keyword evidence="1 2" id="KW-0645">Protease</keyword>
<dbReference type="GO" id="GO:0005524">
    <property type="term" value="F:ATP binding"/>
    <property type="evidence" value="ECO:0007669"/>
    <property type="project" value="InterPro"/>
</dbReference>
<keyword evidence="2" id="KW-0378">Hydrolase</keyword>
<protein>
    <recommendedName>
        <fullName evidence="2">endopeptidase La</fullName>
        <ecNumber evidence="2">3.4.21.53</ecNumber>
    </recommendedName>
</protein>
<feature type="coiled-coil region" evidence="3">
    <location>
        <begin position="117"/>
        <end position="161"/>
    </location>
</feature>
<feature type="active site" evidence="2">
    <location>
        <position position="644"/>
    </location>
</feature>
<proteinExistence type="inferred from homology"/>
<dbReference type="Gene3D" id="1.10.8.60">
    <property type="match status" value="1"/>
</dbReference>
<organism evidence="5 6">
    <name type="scientific">Hydrogenivirga caldilitoris</name>
    <dbReference type="NCBI Taxonomy" id="246264"/>
    <lineage>
        <taxon>Bacteria</taxon>
        <taxon>Pseudomonadati</taxon>
        <taxon>Aquificota</taxon>
        <taxon>Aquificia</taxon>
        <taxon>Aquificales</taxon>
        <taxon>Aquificaceae</taxon>
        <taxon>Hydrogenivirga</taxon>
    </lineage>
</organism>
<dbReference type="GO" id="GO:0030163">
    <property type="term" value="P:protein catabolic process"/>
    <property type="evidence" value="ECO:0007669"/>
    <property type="project" value="InterPro"/>
</dbReference>
<keyword evidence="6" id="KW-1185">Reference proteome</keyword>
<dbReference type="PRINTS" id="PR00830">
    <property type="entry name" value="ENDOLAPTASE"/>
</dbReference>
<name>A0A497XRE8_9AQUI</name>
<gene>
    <name evidence="5" type="ORF">BCF55_1146</name>
</gene>
<reference evidence="5 6" key="1">
    <citation type="submission" date="2018-10" db="EMBL/GenBank/DDBJ databases">
        <title>Genomic Encyclopedia of Archaeal and Bacterial Type Strains, Phase II (KMG-II): from individual species to whole genera.</title>
        <authorList>
            <person name="Goeker M."/>
        </authorList>
    </citation>
    <scope>NUCLEOTIDE SEQUENCE [LARGE SCALE GENOMIC DNA]</scope>
    <source>
        <strain evidence="5 6">DSM 16510</strain>
    </source>
</reference>
<dbReference type="Gene3D" id="3.40.50.300">
    <property type="entry name" value="P-loop containing nucleotide triphosphate hydrolases"/>
    <property type="match status" value="2"/>
</dbReference>
<evidence type="ECO:0000313" key="6">
    <source>
        <dbReference type="Proteomes" id="UP000267841"/>
    </source>
</evidence>
<dbReference type="Pfam" id="PF20437">
    <property type="entry name" value="LonC_helical"/>
    <property type="match status" value="1"/>
</dbReference>
<dbReference type="InterPro" id="IPR041699">
    <property type="entry name" value="AAA_32"/>
</dbReference>
<dbReference type="SUPFAM" id="SSF54211">
    <property type="entry name" value="Ribosomal protein S5 domain 2-like"/>
    <property type="match status" value="1"/>
</dbReference>
<dbReference type="PANTHER" id="PTHR10046">
    <property type="entry name" value="ATP DEPENDENT LON PROTEASE FAMILY MEMBER"/>
    <property type="match status" value="1"/>
</dbReference>
<feature type="active site" evidence="2">
    <location>
        <position position="687"/>
    </location>
</feature>
<dbReference type="OrthoDB" id="9758568at2"/>
<evidence type="ECO:0000259" key="4">
    <source>
        <dbReference type="PROSITE" id="PS51786"/>
    </source>
</evidence>
<dbReference type="InterPro" id="IPR027417">
    <property type="entry name" value="P-loop_NTPase"/>
</dbReference>
<dbReference type="GO" id="GO:0004176">
    <property type="term" value="F:ATP-dependent peptidase activity"/>
    <property type="evidence" value="ECO:0007669"/>
    <property type="project" value="UniProtKB-UniRule"/>
</dbReference>
<comment type="catalytic activity">
    <reaction evidence="2">
        <text>Hydrolysis of proteins in presence of ATP.</text>
        <dbReference type="EC" id="3.4.21.53"/>
    </reaction>
</comment>
<accession>A0A497XRE8</accession>
<dbReference type="Gene3D" id="3.30.230.10">
    <property type="match status" value="1"/>
</dbReference>
<dbReference type="InterPro" id="IPR027065">
    <property type="entry name" value="Lon_Prtase"/>
</dbReference>
<dbReference type="GO" id="GO:0006508">
    <property type="term" value="P:proteolysis"/>
    <property type="evidence" value="ECO:0007669"/>
    <property type="project" value="UniProtKB-KW"/>
</dbReference>
<dbReference type="InterPro" id="IPR046844">
    <property type="entry name" value="Lon-like_helical"/>
</dbReference>
<dbReference type="InterPro" id="IPR020568">
    <property type="entry name" value="Ribosomal_Su5_D2-typ_SF"/>
</dbReference>
<comment type="similarity">
    <text evidence="2">Belongs to the peptidase S16 family.</text>
</comment>
<dbReference type="EC" id="3.4.21.53" evidence="2"/>
<dbReference type="Proteomes" id="UP000267841">
    <property type="component" value="Unassembled WGS sequence"/>
</dbReference>
<evidence type="ECO:0000313" key="5">
    <source>
        <dbReference type="EMBL" id="RLJ70861.1"/>
    </source>
</evidence>
<dbReference type="PROSITE" id="PS51786">
    <property type="entry name" value="LON_PROTEOLYTIC"/>
    <property type="match status" value="1"/>
</dbReference>
<dbReference type="GO" id="GO:0004252">
    <property type="term" value="F:serine-type endopeptidase activity"/>
    <property type="evidence" value="ECO:0007669"/>
    <property type="project" value="UniProtKB-UniRule"/>
</dbReference>
<dbReference type="InterPro" id="IPR014721">
    <property type="entry name" value="Ribsml_uS5_D2-typ_fold_subgr"/>
</dbReference>
<sequence>MSIREIKAAEVRLSFDVKVGTAGLKPLAVFPSQPRVDNSFELALRTEKEGYNVYVSGPESIGRTTYTLRKLKERAKEKPTPEDICYFHDFEEPLKPKYLLLPSGLGKELRRDIDWVIENLKEESHKMFESKEFEEERERRIKEIEEEKEKIISEMSEEARKHNLTVFLTPTGISLLPLVHGRVVSEAELVQNPLLKSRYEKSLEEFGEKFRDYIRSLRELDYRLAYEIKDLREKTAEFLVDSLLYRLEEKYRGNENVLNFLKNLRKNLIKNIQFFVEWKFVEDNVPLRRLTESNINLFRLNVIADNSSLEGAPVVHEEMPSFKSLFGYISYRAEMGILYADHSSIVAGSLHRARGGYLVLRARDVLENPLLWESLKRVLLHKRIYLGGIPVSDLFPLSVGIDPQPVPFEGKVFLIGDYLTFHILSLFDPEFNRLFKVKAEFDPTVNLTEGIVKDFPRILKKIVEEEGLKDLTPEAVEEVLRYAVIRAGSRKKINVVFGYITDLLREADTYSKEKEITRQDVKRAVKDKIFRSNLIEEKVKEMILEGKIIIDITGSKVAQVNGISVYDLGDLSFGKPTRITASAYAGEKGIIDIEREADLSGPIHNKGVMILTGYLGNRYGKRVPLSLSCSIAFEQSYDEVEGDSASVAELLVVLSAISEIPLKQGLAVTGSLDQLGNVQPVGGIKEKVEGFWKVCKLEGLSGEQGVVIPSRNVDNLTLDDELIEDLEKGRFHIYAVDTVDDAIELLTGVKAVRFHQMVLSKLRKFARMAELRKRR</sequence>
<evidence type="ECO:0000256" key="3">
    <source>
        <dbReference type="SAM" id="Coils"/>
    </source>
</evidence>
<keyword evidence="3" id="KW-0175">Coiled coil</keyword>
<dbReference type="AlphaFoldDB" id="A0A497XRE8"/>
<dbReference type="InterPro" id="IPR046843">
    <property type="entry name" value="LonB_AAA-LID"/>
</dbReference>
<dbReference type="Pfam" id="PF13654">
    <property type="entry name" value="AAA_32"/>
    <property type="match status" value="1"/>
</dbReference>
<keyword evidence="2" id="KW-0720">Serine protease</keyword>
<comment type="caution">
    <text evidence="5">The sequence shown here is derived from an EMBL/GenBank/DDBJ whole genome shotgun (WGS) entry which is preliminary data.</text>
</comment>
<evidence type="ECO:0000256" key="2">
    <source>
        <dbReference type="PROSITE-ProRule" id="PRU01122"/>
    </source>
</evidence>
<feature type="domain" description="Lon proteolytic" evidence="4">
    <location>
        <begin position="554"/>
        <end position="749"/>
    </location>
</feature>
<evidence type="ECO:0000256" key="1">
    <source>
        <dbReference type="ARBA" id="ARBA00022670"/>
    </source>
</evidence>